<dbReference type="eggNOG" id="COG0457">
    <property type="taxonomic scope" value="Bacteria"/>
</dbReference>
<dbReference type="RefSeq" id="WP_015148066.1">
    <property type="nucleotide sequence ID" value="NC_019693.1"/>
</dbReference>
<gene>
    <name evidence="3" type="ORF">Oscil6304_1741</name>
</gene>
<dbReference type="KEGG" id="oac:Oscil6304_1741"/>
<dbReference type="EMBL" id="CP003607">
    <property type="protein sequence ID" value="AFY81422.1"/>
    <property type="molecule type" value="Genomic_DNA"/>
</dbReference>
<evidence type="ECO:0000313" key="3">
    <source>
        <dbReference type="EMBL" id="AFY81422.1"/>
    </source>
</evidence>
<dbReference type="STRING" id="56110.Oscil6304_1741"/>
<sequence length="165" mass="18116">MSSNLLSRTLTGTVTLVAILGMIPGIVLASSKQPFAQTHQLRLKSEDNINPADITSAELERLLGGENLETLEVPEFFKELADPMYQEGNALMEQGDFEGAILQYNLALTFYSQYAEAYTNRAIAKAKLGDESGAIADLEQAATLFQEQGNTQAYQQIQQVLQQAR</sequence>
<keyword evidence="2" id="KW-0802">TPR repeat</keyword>
<keyword evidence="1" id="KW-0677">Repeat</keyword>
<evidence type="ECO:0000256" key="1">
    <source>
        <dbReference type="ARBA" id="ARBA00022737"/>
    </source>
</evidence>
<dbReference type="PANTHER" id="PTHR45831">
    <property type="entry name" value="LD24721P"/>
    <property type="match status" value="1"/>
</dbReference>
<dbReference type="Proteomes" id="UP000010367">
    <property type="component" value="Chromosome"/>
</dbReference>
<dbReference type="SUPFAM" id="SSF48452">
    <property type="entry name" value="TPR-like"/>
    <property type="match status" value="1"/>
</dbReference>
<evidence type="ECO:0000256" key="2">
    <source>
        <dbReference type="ARBA" id="ARBA00022803"/>
    </source>
</evidence>
<protein>
    <submittedName>
        <fullName evidence="3">Uncharacterized protein</fullName>
    </submittedName>
</protein>
<dbReference type="InterPro" id="IPR011990">
    <property type="entry name" value="TPR-like_helical_dom_sf"/>
</dbReference>
<organism evidence="3 4">
    <name type="scientific">Oscillatoria acuminata PCC 6304</name>
    <dbReference type="NCBI Taxonomy" id="56110"/>
    <lineage>
        <taxon>Bacteria</taxon>
        <taxon>Bacillati</taxon>
        <taxon>Cyanobacteriota</taxon>
        <taxon>Cyanophyceae</taxon>
        <taxon>Oscillatoriophycideae</taxon>
        <taxon>Oscillatoriales</taxon>
        <taxon>Oscillatoriaceae</taxon>
        <taxon>Oscillatoria</taxon>
    </lineage>
</organism>
<dbReference type="Gene3D" id="1.25.40.10">
    <property type="entry name" value="Tetratricopeptide repeat domain"/>
    <property type="match status" value="1"/>
</dbReference>
<dbReference type="SMART" id="SM00028">
    <property type="entry name" value="TPR"/>
    <property type="match status" value="2"/>
</dbReference>
<dbReference type="InterPro" id="IPR019734">
    <property type="entry name" value="TPR_rpt"/>
</dbReference>
<dbReference type="InParanoid" id="K9TEY4"/>
<dbReference type="GO" id="GO:0060090">
    <property type="term" value="F:molecular adaptor activity"/>
    <property type="evidence" value="ECO:0007669"/>
    <property type="project" value="TreeGrafter"/>
</dbReference>
<dbReference type="Pfam" id="PF13414">
    <property type="entry name" value="TPR_11"/>
    <property type="match status" value="1"/>
</dbReference>
<name>K9TEY4_9CYAN</name>
<dbReference type="GO" id="GO:0016020">
    <property type="term" value="C:membrane"/>
    <property type="evidence" value="ECO:0007669"/>
    <property type="project" value="TreeGrafter"/>
</dbReference>
<dbReference type="HOGENOM" id="CLU_1609167_0_0_3"/>
<dbReference type="PANTHER" id="PTHR45831:SF2">
    <property type="entry name" value="LD24721P"/>
    <property type="match status" value="1"/>
</dbReference>
<dbReference type="AlphaFoldDB" id="K9TEY4"/>
<reference evidence="3 4" key="1">
    <citation type="submission" date="2012-06" db="EMBL/GenBank/DDBJ databases">
        <title>Finished chromosome of genome of Oscillatoria acuminata PCC 6304.</title>
        <authorList>
            <consortium name="US DOE Joint Genome Institute"/>
            <person name="Gugger M."/>
            <person name="Coursin T."/>
            <person name="Rippka R."/>
            <person name="Tandeau De Marsac N."/>
            <person name="Huntemann M."/>
            <person name="Wei C.-L."/>
            <person name="Han J."/>
            <person name="Detter J.C."/>
            <person name="Han C."/>
            <person name="Tapia R."/>
            <person name="Davenport K."/>
            <person name="Daligault H."/>
            <person name="Erkkila T."/>
            <person name="Gu W."/>
            <person name="Munk A.C.C."/>
            <person name="Teshima H."/>
            <person name="Xu Y."/>
            <person name="Chain P."/>
            <person name="Chen A."/>
            <person name="Krypides N."/>
            <person name="Mavromatis K."/>
            <person name="Markowitz V."/>
            <person name="Szeto E."/>
            <person name="Ivanova N."/>
            <person name="Mikhailova N."/>
            <person name="Ovchinnikova G."/>
            <person name="Pagani I."/>
            <person name="Pati A."/>
            <person name="Goodwin L."/>
            <person name="Peters L."/>
            <person name="Pitluck S."/>
            <person name="Woyke T."/>
            <person name="Kerfeld C."/>
        </authorList>
    </citation>
    <scope>NUCLEOTIDE SEQUENCE [LARGE SCALE GENOMIC DNA]</scope>
    <source>
        <strain evidence="3 4">PCC 6304</strain>
    </source>
</reference>
<evidence type="ECO:0000313" key="4">
    <source>
        <dbReference type="Proteomes" id="UP000010367"/>
    </source>
</evidence>
<proteinExistence type="predicted"/>
<dbReference type="InterPro" id="IPR047150">
    <property type="entry name" value="SGT"/>
</dbReference>
<keyword evidence="4" id="KW-1185">Reference proteome</keyword>
<dbReference type="GO" id="GO:0006620">
    <property type="term" value="P:post-translational protein targeting to endoplasmic reticulum membrane"/>
    <property type="evidence" value="ECO:0007669"/>
    <property type="project" value="TreeGrafter"/>
</dbReference>
<dbReference type="GO" id="GO:0072380">
    <property type="term" value="C:TRC complex"/>
    <property type="evidence" value="ECO:0007669"/>
    <property type="project" value="TreeGrafter"/>
</dbReference>
<accession>K9TEY4</accession>